<gene>
    <name evidence="2" type="ORF">BN869_000000763_1</name>
</gene>
<dbReference type="EMBL" id="CDPU01000001">
    <property type="protein sequence ID" value="CEO44708.1"/>
    <property type="molecule type" value="Genomic_DNA"/>
</dbReference>
<accession>A0A0B7JIQ3</accession>
<evidence type="ECO:0000313" key="2">
    <source>
        <dbReference type="EMBL" id="CEO44708.1"/>
    </source>
</evidence>
<dbReference type="AlphaFoldDB" id="A0A0B7JIQ3"/>
<organism evidence="2">
    <name type="scientific">Bionectria ochroleuca</name>
    <name type="common">Gliocladium roseum</name>
    <dbReference type="NCBI Taxonomy" id="29856"/>
    <lineage>
        <taxon>Eukaryota</taxon>
        <taxon>Fungi</taxon>
        <taxon>Dikarya</taxon>
        <taxon>Ascomycota</taxon>
        <taxon>Pezizomycotina</taxon>
        <taxon>Sordariomycetes</taxon>
        <taxon>Hypocreomycetidae</taxon>
        <taxon>Hypocreales</taxon>
        <taxon>Bionectriaceae</taxon>
        <taxon>Clonostachys</taxon>
    </lineage>
</organism>
<feature type="compositionally biased region" description="Acidic residues" evidence="1">
    <location>
        <begin position="44"/>
        <end position="60"/>
    </location>
</feature>
<sequence length="90" mass="9956">MPTNSNFITLHPNCTHSISQSTTYCKRRQGTVSLLKAEVVEVVEGEEEEAAEEEEEEEALGGESRGGHFILLTTLLVDFRAKEIHGPTIN</sequence>
<protein>
    <submittedName>
        <fullName evidence="2">Uncharacterized protein</fullName>
    </submittedName>
</protein>
<reference evidence="2" key="1">
    <citation type="submission" date="2015-01" db="EMBL/GenBank/DDBJ databases">
        <authorList>
            <person name="Durling Mikael"/>
        </authorList>
    </citation>
    <scope>NUCLEOTIDE SEQUENCE</scope>
</reference>
<evidence type="ECO:0000256" key="1">
    <source>
        <dbReference type="SAM" id="MobiDB-lite"/>
    </source>
</evidence>
<proteinExistence type="predicted"/>
<feature type="region of interest" description="Disordered" evidence="1">
    <location>
        <begin position="44"/>
        <end position="65"/>
    </location>
</feature>
<name>A0A0B7JIQ3_BIOOC</name>